<evidence type="ECO:0000313" key="5">
    <source>
        <dbReference type="Proteomes" id="UP000241769"/>
    </source>
</evidence>
<dbReference type="Proteomes" id="UP000241769">
    <property type="component" value="Unassembled WGS sequence"/>
</dbReference>
<evidence type="ECO:0000313" key="4">
    <source>
        <dbReference type="EMBL" id="PRP77205.1"/>
    </source>
</evidence>
<dbReference type="OrthoDB" id="10255285at2759"/>
<proteinExistence type="inferred from homology"/>
<accession>A0A2P6MZS4</accession>
<organism evidence="4 5">
    <name type="scientific">Planoprotostelium fungivorum</name>
    <dbReference type="NCBI Taxonomy" id="1890364"/>
    <lineage>
        <taxon>Eukaryota</taxon>
        <taxon>Amoebozoa</taxon>
        <taxon>Evosea</taxon>
        <taxon>Variosea</taxon>
        <taxon>Cavosteliida</taxon>
        <taxon>Cavosteliaceae</taxon>
        <taxon>Planoprotostelium</taxon>
    </lineage>
</organism>
<dbReference type="Gene3D" id="3.40.1000.10">
    <property type="entry name" value="Mog1/PsbP, alpha/beta/alpha sandwich"/>
    <property type="match status" value="1"/>
</dbReference>
<keyword evidence="5" id="KW-1185">Reference proteome</keyword>
<dbReference type="GO" id="GO:0005634">
    <property type="term" value="C:nucleus"/>
    <property type="evidence" value="ECO:0007669"/>
    <property type="project" value="TreeGrafter"/>
</dbReference>
<dbReference type="GO" id="GO:0006606">
    <property type="term" value="P:protein import into nucleus"/>
    <property type="evidence" value="ECO:0007669"/>
    <property type="project" value="TreeGrafter"/>
</dbReference>
<keyword evidence="3" id="KW-0653">Protein transport</keyword>
<dbReference type="InterPro" id="IPR016123">
    <property type="entry name" value="Mog1/PsbP_a/b/a-sand"/>
</dbReference>
<dbReference type="InterPro" id="IPR007681">
    <property type="entry name" value="Mog1"/>
</dbReference>
<evidence type="ECO:0000256" key="2">
    <source>
        <dbReference type="ARBA" id="ARBA00022448"/>
    </source>
</evidence>
<evidence type="ECO:0000256" key="1">
    <source>
        <dbReference type="ARBA" id="ARBA00010307"/>
    </source>
</evidence>
<gene>
    <name evidence="4" type="ORF">PROFUN_13391</name>
</gene>
<dbReference type="FunCoup" id="A0A2P6MZS4">
    <property type="interactions" value="336"/>
</dbReference>
<reference evidence="4 5" key="1">
    <citation type="journal article" date="2018" name="Genome Biol. Evol.">
        <title>Multiple Roots of Fruiting Body Formation in Amoebozoa.</title>
        <authorList>
            <person name="Hillmann F."/>
            <person name="Forbes G."/>
            <person name="Novohradska S."/>
            <person name="Ferling I."/>
            <person name="Riege K."/>
            <person name="Groth M."/>
            <person name="Westermann M."/>
            <person name="Marz M."/>
            <person name="Spaller T."/>
            <person name="Winckler T."/>
            <person name="Schaap P."/>
            <person name="Glockner G."/>
        </authorList>
    </citation>
    <scope>NUCLEOTIDE SEQUENCE [LARGE SCALE GENOMIC DNA]</scope>
    <source>
        <strain evidence="4 5">Jena</strain>
    </source>
</reference>
<dbReference type="GO" id="GO:0005085">
    <property type="term" value="F:guanyl-nucleotide exchange factor activity"/>
    <property type="evidence" value="ECO:0007669"/>
    <property type="project" value="TreeGrafter"/>
</dbReference>
<dbReference type="AlphaFoldDB" id="A0A2P6MZS4"/>
<evidence type="ECO:0000256" key="3">
    <source>
        <dbReference type="ARBA" id="ARBA00022927"/>
    </source>
</evidence>
<dbReference type="STRING" id="1890364.A0A2P6MZS4"/>
<dbReference type="GO" id="GO:0031267">
    <property type="term" value="F:small GTPase binding"/>
    <property type="evidence" value="ECO:0007669"/>
    <property type="project" value="TreeGrafter"/>
</dbReference>
<name>A0A2P6MZS4_9EUKA</name>
<dbReference type="EMBL" id="MDYQ01000275">
    <property type="protein sequence ID" value="PRP77205.1"/>
    <property type="molecule type" value="Genomic_DNA"/>
</dbReference>
<dbReference type="Pfam" id="PF04603">
    <property type="entry name" value="Mog1"/>
    <property type="match status" value="1"/>
</dbReference>
<dbReference type="PANTHER" id="PTHR15837:SF0">
    <property type="entry name" value="RAN GUANINE NUCLEOTIDE RELEASE FACTOR"/>
    <property type="match status" value="1"/>
</dbReference>
<keyword evidence="2" id="KW-0813">Transport</keyword>
<dbReference type="InParanoid" id="A0A2P6MZS4"/>
<comment type="similarity">
    <text evidence="1">Belongs to the MOG1 family.</text>
</comment>
<sequence length="182" mass="20351">MQNTPLWDGSIEVEVPSNYGNAANVRDVPDTQEVFLSIEGDKSIIFELLTLTEEVADRDAAQFYFQDLAEANDAQNHSQVLSVNVLTDNDMPHMPGVYKTMIVGRQAISKYKESARNIVDVYMCIIRLREQTTDIVITLNDPQVIHPESSSAPNAPQTASPSMLIFQHMLKTFNMKSLSLFG</sequence>
<protein>
    <submittedName>
        <fullName evidence="4">Ran guanine nucleotide release factor-like</fullName>
    </submittedName>
</protein>
<dbReference type="PANTHER" id="PTHR15837">
    <property type="entry name" value="RAN GUANINE NUCLEOTIDE RELEASE FACTOR"/>
    <property type="match status" value="1"/>
</dbReference>
<dbReference type="SUPFAM" id="SSF55724">
    <property type="entry name" value="Mog1p/PsbP-like"/>
    <property type="match status" value="1"/>
</dbReference>
<comment type="caution">
    <text evidence="4">The sequence shown here is derived from an EMBL/GenBank/DDBJ whole genome shotgun (WGS) entry which is preliminary data.</text>
</comment>